<feature type="transmembrane region" description="Helical" evidence="8">
    <location>
        <begin position="231"/>
        <end position="251"/>
    </location>
</feature>
<feature type="transmembrane region" description="Helical" evidence="8">
    <location>
        <begin position="24"/>
        <end position="48"/>
    </location>
</feature>
<evidence type="ECO:0000256" key="2">
    <source>
        <dbReference type="ARBA" id="ARBA00022448"/>
    </source>
</evidence>
<comment type="subcellular location">
    <subcellularLocation>
        <location evidence="1">Cell membrane</location>
        <topology evidence="1">Multi-pass membrane protein</topology>
    </subcellularLocation>
</comment>
<keyword evidence="5 8" id="KW-1133">Transmembrane helix</keyword>
<evidence type="ECO:0000313" key="11">
    <source>
        <dbReference type="Proteomes" id="UP000011205"/>
    </source>
</evidence>
<keyword evidence="6 8" id="KW-0472">Membrane</keyword>
<feature type="transmembrane region" description="Helical" evidence="8">
    <location>
        <begin position="263"/>
        <end position="286"/>
    </location>
</feature>
<dbReference type="InterPro" id="IPR011701">
    <property type="entry name" value="MFS"/>
</dbReference>
<dbReference type="PATRIC" id="fig|1160705.3.peg.2378"/>
<feature type="transmembrane region" description="Helical" evidence="8">
    <location>
        <begin position="87"/>
        <end position="106"/>
    </location>
</feature>
<dbReference type="Pfam" id="PF07690">
    <property type="entry name" value="MFS_1"/>
    <property type="match status" value="1"/>
</dbReference>
<evidence type="ECO:0000256" key="3">
    <source>
        <dbReference type="ARBA" id="ARBA00022475"/>
    </source>
</evidence>
<evidence type="ECO:0000256" key="7">
    <source>
        <dbReference type="SAM" id="MobiDB-lite"/>
    </source>
</evidence>
<feature type="transmembrane region" description="Helical" evidence="8">
    <location>
        <begin position="353"/>
        <end position="373"/>
    </location>
</feature>
<dbReference type="PANTHER" id="PTHR23517">
    <property type="entry name" value="RESISTANCE PROTEIN MDTM, PUTATIVE-RELATED-RELATED"/>
    <property type="match status" value="1"/>
</dbReference>
<evidence type="ECO:0000256" key="5">
    <source>
        <dbReference type="ARBA" id="ARBA00022989"/>
    </source>
</evidence>
<feature type="transmembrane region" description="Helical" evidence="8">
    <location>
        <begin position="60"/>
        <end position="80"/>
    </location>
</feature>
<dbReference type="InterPro" id="IPR050171">
    <property type="entry name" value="MFS_Transporters"/>
</dbReference>
<protein>
    <submittedName>
        <fullName evidence="10">Putative Major facilitator superfamily MFS-1</fullName>
    </submittedName>
</protein>
<sequence>MSTEQSGASDPPFRETLRELPARVWIVSLGILVNRCGNFLPVFIVLYLTSQGYSPGAAGLVLGSAGLGNVLGSALGGYLADRLGRRWTIALSGVTTAALTAVIPVLDTLAMNIVVVGLVGTASQLYRPAAAALLTDCVTTNQQRVAAFAVFRFAMNLGAAAGGVLGGWLAANSYTELFLGNAAACLLFGVIAVLLLRDVPHGASDGREDTSKPTEQGSYRLALADRRLRRFLLMTVIAELVYIQSTVGLPLHVTSSGLTEADFGLLIGLNGVLVLVFELPVAGLVVKRRATHVLAWGNLATGVGLALTGFATDMIWLAATVVLWSVGEMMYSSVANAYLGGLSPAGMVGRYQGLYSAAFTLGTGVGPLIGAAIYAYNEWALWAAIGVAGLISAQLCLPSRRSPAPLAAEGAGGDAGARRDGGDCGDGGARGESGEPPQPSGRTGKGGPGADEASA</sequence>
<dbReference type="GO" id="GO:0022857">
    <property type="term" value="F:transmembrane transporter activity"/>
    <property type="evidence" value="ECO:0007669"/>
    <property type="project" value="InterPro"/>
</dbReference>
<keyword evidence="4 8" id="KW-0812">Transmembrane</keyword>
<dbReference type="Gene3D" id="1.20.1250.20">
    <property type="entry name" value="MFS general substrate transporter like domains"/>
    <property type="match status" value="1"/>
</dbReference>
<keyword evidence="2" id="KW-0813">Transport</keyword>
<dbReference type="RefSeq" id="WP_003997736.1">
    <property type="nucleotide sequence ID" value="NZ_AMLP01000078.1"/>
</dbReference>
<evidence type="ECO:0000256" key="8">
    <source>
        <dbReference type="SAM" id="Phobius"/>
    </source>
</evidence>
<keyword evidence="3" id="KW-1003">Cell membrane</keyword>
<dbReference type="AlphaFoldDB" id="L8PJL1"/>
<proteinExistence type="predicted"/>
<dbReference type="PANTHER" id="PTHR23517:SF2">
    <property type="entry name" value="MULTIDRUG RESISTANCE PROTEIN MDTH"/>
    <property type="match status" value="1"/>
</dbReference>
<name>L8PJL1_STRVR</name>
<evidence type="ECO:0000256" key="6">
    <source>
        <dbReference type="ARBA" id="ARBA00023136"/>
    </source>
</evidence>
<accession>L8PJL1</accession>
<organism evidence="10 11">
    <name type="scientific">Streptomyces viridochromogenes Tue57</name>
    <dbReference type="NCBI Taxonomy" id="1160705"/>
    <lineage>
        <taxon>Bacteria</taxon>
        <taxon>Bacillati</taxon>
        <taxon>Actinomycetota</taxon>
        <taxon>Actinomycetes</taxon>
        <taxon>Kitasatosporales</taxon>
        <taxon>Streptomycetaceae</taxon>
        <taxon>Streptomyces</taxon>
    </lineage>
</organism>
<feature type="transmembrane region" description="Helical" evidence="8">
    <location>
        <begin position="317"/>
        <end position="341"/>
    </location>
</feature>
<dbReference type="InterPro" id="IPR036259">
    <property type="entry name" value="MFS_trans_sf"/>
</dbReference>
<feature type="transmembrane region" description="Helical" evidence="8">
    <location>
        <begin position="146"/>
        <end position="171"/>
    </location>
</feature>
<evidence type="ECO:0000256" key="4">
    <source>
        <dbReference type="ARBA" id="ARBA00022692"/>
    </source>
</evidence>
<dbReference type="InterPro" id="IPR020846">
    <property type="entry name" value="MFS_dom"/>
</dbReference>
<comment type="caution">
    <text evidence="10">The sequence shown here is derived from an EMBL/GenBank/DDBJ whole genome shotgun (WGS) entry which is preliminary data.</text>
</comment>
<dbReference type="InterPro" id="IPR005829">
    <property type="entry name" value="Sugar_transporter_CS"/>
</dbReference>
<feature type="domain" description="Major facilitator superfamily (MFS) profile" evidence="9">
    <location>
        <begin position="23"/>
        <end position="401"/>
    </location>
</feature>
<feature type="transmembrane region" description="Helical" evidence="8">
    <location>
        <begin position="293"/>
        <end position="311"/>
    </location>
</feature>
<reference evidence="10 11" key="1">
    <citation type="journal article" date="2013" name="Genome Announc.">
        <title>Draft Genome Sequence of Streptomyces viridochromogenes Strain Tu57, Producer of Avilamycin.</title>
        <authorList>
            <person name="Gruning B.A."/>
            <person name="Erxleben A."/>
            <person name="Hahnlein A."/>
            <person name="Gunther S."/>
        </authorList>
    </citation>
    <scope>NUCLEOTIDE SEQUENCE [LARGE SCALE GENOMIC DNA]</scope>
    <source>
        <strain evidence="10 11">Tue57</strain>
    </source>
</reference>
<dbReference type="PROSITE" id="PS50850">
    <property type="entry name" value="MFS"/>
    <property type="match status" value="1"/>
</dbReference>
<evidence type="ECO:0000259" key="9">
    <source>
        <dbReference type="PROSITE" id="PS50850"/>
    </source>
</evidence>
<dbReference type="SUPFAM" id="SSF103473">
    <property type="entry name" value="MFS general substrate transporter"/>
    <property type="match status" value="1"/>
</dbReference>
<dbReference type="PROSITE" id="PS00216">
    <property type="entry name" value="SUGAR_TRANSPORT_1"/>
    <property type="match status" value="1"/>
</dbReference>
<feature type="transmembrane region" description="Helical" evidence="8">
    <location>
        <begin position="379"/>
        <end position="397"/>
    </location>
</feature>
<feature type="transmembrane region" description="Helical" evidence="8">
    <location>
        <begin position="177"/>
        <end position="196"/>
    </location>
</feature>
<dbReference type="EMBL" id="AMLP01000078">
    <property type="protein sequence ID" value="ELS56635.1"/>
    <property type="molecule type" value="Genomic_DNA"/>
</dbReference>
<evidence type="ECO:0000256" key="1">
    <source>
        <dbReference type="ARBA" id="ARBA00004651"/>
    </source>
</evidence>
<dbReference type="Proteomes" id="UP000011205">
    <property type="component" value="Unassembled WGS sequence"/>
</dbReference>
<dbReference type="GO" id="GO:0005886">
    <property type="term" value="C:plasma membrane"/>
    <property type="evidence" value="ECO:0007669"/>
    <property type="project" value="UniProtKB-SubCell"/>
</dbReference>
<feature type="region of interest" description="Disordered" evidence="7">
    <location>
        <begin position="405"/>
        <end position="455"/>
    </location>
</feature>
<gene>
    <name evidence="10" type="ORF">STVIR_2396</name>
</gene>
<feature type="transmembrane region" description="Helical" evidence="8">
    <location>
        <begin position="112"/>
        <end position="134"/>
    </location>
</feature>
<evidence type="ECO:0000313" key="10">
    <source>
        <dbReference type="EMBL" id="ELS56635.1"/>
    </source>
</evidence>